<protein>
    <submittedName>
        <fullName evidence="2">Uncharacterized protein</fullName>
    </submittedName>
</protein>
<dbReference type="Proteomes" id="UP000681720">
    <property type="component" value="Unassembled WGS sequence"/>
</dbReference>
<evidence type="ECO:0000313" key="2">
    <source>
        <dbReference type="EMBL" id="CAF1660303.1"/>
    </source>
</evidence>
<feature type="compositionally biased region" description="Polar residues" evidence="1">
    <location>
        <begin position="72"/>
        <end position="85"/>
    </location>
</feature>
<accession>A0A816FDY2</accession>
<reference evidence="2" key="1">
    <citation type="submission" date="2021-02" db="EMBL/GenBank/DDBJ databases">
        <authorList>
            <person name="Nowell W R."/>
        </authorList>
    </citation>
    <scope>NUCLEOTIDE SEQUENCE</scope>
</reference>
<organism evidence="2 4">
    <name type="scientific">Rotaria magnacalcarata</name>
    <dbReference type="NCBI Taxonomy" id="392030"/>
    <lineage>
        <taxon>Eukaryota</taxon>
        <taxon>Metazoa</taxon>
        <taxon>Spiralia</taxon>
        <taxon>Gnathifera</taxon>
        <taxon>Rotifera</taxon>
        <taxon>Eurotatoria</taxon>
        <taxon>Bdelloidea</taxon>
        <taxon>Philodinida</taxon>
        <taxon>Philodinidae</taxon>
        <taxon>Rotaria</taxon>
    </lineage>
</organism>
<dbReference type="AlphaFoldDB" id="A0A816FDY2"/>
<gene>
    <name evidence="3" type="ORF">GIL414_LOCUS44280</name>
    <name evidence="2" type="ORF">KQP761_LOCUS31883</name>
</gene>
<dbReference type="EMBL" id="CAJOBJ010133222">
    <property type="protein sequence ID" value="CAF4731110.1"/>
    <property type="molecule type" value="Genomic_DNA"/>
</dbReference>
<dbReference type="EMBL" id="CAJNOW010017779">
    <property type="protein sequence ID" value="CAF1660303.1"/>
    <property type="molecule type" value="Genomic_DNA"/>
</dbReference>
<feature type="compositionally biased region" description="Basic and acidic residues" evidence="1">
    <location>
        <begin position="27"/>
        <end position="42"/>
    </location>
</feature>
<sequence length="235" mass="27153">MNEREINRFDDIFHQYDDDLDEDDDKNVDFDNLHTYTGKDNDANDEGEEILMGITSKEQEEEEEQQEEHLSQKLSQLSASGQDQTKGADPESTTKKRPSLTPTTAAASSSSSSSVVKKLKTNQDNPTIEWMSNYLSSTNGTFDEMLRPLLSKQFLKYIDIEDLRQFAIILHNMKCIELDQSLWNIYLKAGTGKLIQHEHIQWWSMEIKIRMVERGQTTTNPKEIDDESCFGYVQR</sequence>
<feature type="non-terminal residue" evidence="2">
    <location>
        <position position="235"/>
    </location>
</feature>
<evidence type="ECO:0000313" key="4">
    <source>
        <dbReference type="Proteomes" id="UP000663834"/>
    </source>
</evidence>
<evidence type="ECO:0000313" key="3">
    <source>
        <dbReference type="EMBL" id="CAF4731110.1"/>
    </source>
</evidence>
<feature type="compositionally biased region" description="Low complexity" evidence="1">
    <location>
        <begin position="99"/>
        <end position="116"/>
    </location>
</feature>
<name>A0A816FDY2_9BILA</name>
<comment type="caution">
    <text evidence="2">The sequence shown here is derived from an EMBL/GenBank/DDBJ whole genome shotgun (WGS) entry which is preliminary data.</text>
</comment>
<feature type="region of interest" description="Disordered" evidence="1">
    <location>
        <begin position="16"/>
        <end position="120"/>
    </location>
</feature>
<evidence type="ECO:0000256" key="1">
    <source>
        <dbReference type="SAM" id="MobiDB-lite"/>
    </source>
</evidence>
<dbReference type="Proteomes" id="UP000663834">
    <property type="component" value="Unassembled WGS sequence"/>
</dbReference>
<proteinExistence type="predicted"/>